<dbReference type="Gene3D" id="1.10.1780.10">
    <property type="entry name" value="Clp, N-terminal domain"/>
    <property type="match status" value="1"/>
</dbReference>
<dbReference type="Proteomes" id="UP000199352">
    <property type="component" value="Unassembled WGS sequence"/>
</dbReference>
<dbReference type="EMBL" id="FOFR01000019">
    <property type="protein sequence ID" value="SES01903.1"/>
    <property type="molecule type" value="Genomic_DNA"/>
</dbReference>
<sequence length="221" mass="23291">MPKVNVYLPDDLADAVKELNLPVSAICQRALEVSVKRLASVRGLTVADLDGERGAQLTRRLRDVLRLAAGSSVAVTTAELARALVDEGGNLALDVLRAIDVDPRTLSFPSQAAPGEGFAADAVNALELAVVEAIALGHNYVGCEHLLLGLVAEPEGKGGEVLRSAGADLKGTRRAVQTALAGIVHHQRQQQNQQQAGTDAAKVLEMIMARLDRLEERAGIG</sequence>
<dbReference type="RefSeq" id="WP_089958014.1">
    <property type="nucleotide sequence ID" value="NZ_FOFR01000019.1"/>
</dbReference>
<proteinExistence type="predicted"/>
<dbReference type="PROSITE" id="PS51903">
    <property type="entry name" value="CLP_R"/>
    <property type="match status" value="1"/>
</dbReference>
<dbReference type="GO" id="GO:0006508">
    <property type="term" value="P:proteolysis"/>
    <property type="evidence" value="ECO:0007669"/>
    <property type="project" value="UniProtKB-KW"/>
</dbReference>
<evidence type="ECO:0000313" key="3">
    <source>
        <dbReference type="EMBL" id="SES01903.1"/>
    </source>
</evidence>
<keyword evidence="3" id="KW-0547">Nucleotide-binding</keyword>
<accession>A0A1H9TYS9</accession>
<dbReference type="GO" id="GO:0005524">
    <property type="term" value="F:ATP binding"/>
    <property type="evidence" value="ECO:0007669"/>
    <property type="project" value="UniProtKB-KW"/>
</dbReference>
<dbReference type="STRING" id="402600.SAMN05216188_119139"/>
<dbReference type="Pfam" id="PF02861">
    <property type="entry name" value="Clp_N"/>
    <property type="match status" value="1"/>
</dbReference>
<evidence type="ECO:0000259" key="2">
    <source>
        <dbReference type="PROSITE" id="PS51903"/>
    </source>
</evidence>
<protein>
    <submittedName>
        <fullName evidence="3">ATP-dependent Clp protease ATP-binding subunit ClpC</fullName>
    </submittedName>
</protein>
<organism evidence="3 4">
    <name type="scientific">Lentzea xinjiangensis</name>
    <dbReference type="NCBI Taxonomy" id="402600"/>
    <lineage>
        <taxon>Bacteria</taxon>
        <taxon>Bacillati</taxon>
        <taxon>Actinomycetota</taxon>
        <taxon>Actinomycetes</taxon>
        <taxon>Pseudonocardiales</taxon>
        <taxon>Pseudonocardiaceae</taxon>
        <taxon>Lentzea</taxon>
    </lineage>
</organism>
<evidence type="ECO:0000313" key="4">
    <source>
        <dbReference type="Proteomes" id="UP000199352"/>
    </source>
</evidence>
<dbReference type="AlphaFoldDB" id="A0A1H9TYS9"/>
<name>A0A1H9TYS9_9PSEU</name>
<dbReference type="InterPro" id="IPR004176">
    <property type="entry name" value="Clp_R_N"/>
</dbReference>
<feature type="domain" description="Clp R" evidence="2">
    <location>
        <begin position="114"/>
        <end position="221"/>
    </location>
</feature>
<keyword evidence="4" id="KW-1185">Reference proteome</keyword>
<gene>
    <name evidence="3" type="ORF">SAMN05216188_119139</name>
</gene>
<keyword evidence="1" id="KW-0677">Repeat</keyword>
<dbReference type="SUPFAM" id="SSF81923">
    <property type="entry name" value="Double Clp-N motif"/>
    <property type="match status" value="1"/>
</dbReference>
<keyword evidence="3" id="KW-0067">ATP-binding</keyword>
<reference evidence="4" key="1">
    <citation type="submission" date="2016-10" db="EMBL/GenBank/DDBJ databases">
        <authorList>
            <person name="Varghese N."/>
            <person name="Submissions S."/>
        </authorList>
    </citation>
    <scope>NUCLEOTIDE SEQUENCE [LARGE SCALE GENOMIC DNA]</scope>
    <source>
        <strain evidence="4">CGMCC 4.3525</strain>
    </source>
</reference>
<keyword evidence="3" id="KW-0378">Hydrolase</keyword>
<dbReference type="OrthoDB" id="3290891at2"/>
<keyword evidence="3" id="KW-0645">Protease</keyword>
<dbReference type="GO" id="GO:0008233">
    <property type="term" value="F:peptidase activity"/>
    <property type="evidence" value="ECO:0007669"/>
    <property type="project" value="UniProtKB-KW"/>
</dbReference>
<evidence type="ECO:0000256" key="1">
    <source>
        <dbReference type="PROSITE-ProRule" id="PRU01251"/>
    </source>
</evidence>
<dbReference type="InterPro" id="IPR036628">
    <property type="entry name" value="Clp_N_dom_sf"/>
</dbReference>